<dbReference type="Pfam" id="PF04264">
    <property type="entry name" value="YceI"/>
    <property type="match status" value="1"/>
</dbReference>
<name>A0A399F0Q9_9DEIN</name>
<proteinExistence type="predicted"/>
<feature type="chain" id="PRO_5017371040" evidence="1">
    <location>
        <begin position="24"/>
        <end position="174"/>
    </location>
</feature>
<dbReference type="RefSeq" id="WP_119275592.1">
    <property type="nucleotide sequence ID" value="NZ_QWLA01000002.1"/>
</dbReference>
<dbReference type="SUPFAM" id="SSF101874">
    <property type="entry name" value="YceI-like"/>
    <property type="match status" value="1"/>
</dbReference>
<gene>
    <name evidence="3" type="ORF">Mrose_00222</name>
</gene>
<feature type="domain" description="Lipid/polyisoprenoid-binding YceI-like" evidence="2">
    <location>
        <begin position="21"/>
        <end position="171"/>
    </location>
</feature>
<dbReference type="AlphaFoldDB" id="A0A399F0Q9"/>
<keyword evidence="1" id="KW-0732">Signal</keyword>
<dbReference type="PANTHER" id="PTHR34406:SF1">
    <property type="entry name" value="PROTEIN YCEI"/>
    <property type="match status" value="1"/>
</dbReference>
<sequence length="174" mass="19497">MRLFTVILAWLWGALAQAPQLYAVEGSVTYVGRMLLGSWQGTNPTARGQVRWAEPEASGRVCVDMAKFDSGIGLRDNDAREVLEVAKYPQSCLDVSALRRNGEQVVLEGMLEIHGVRKFMRIEGTLRPEGDAYRFAGGFRTRFTEWNLKPPTVLFLTVEDGLEVRLEARAVPVR</sequence>
<comment type="caution">
    <text evidence="3">The sequence shown here is derived from an EMBL/GenBank/DDBJ whole genome shotgun (WGS) entry which is preliminary data.</text>
</comment>
<accession>A0A399F0Q9</accession>
<dbReference type="EMBL" id="QWLA01000002">
    <property type="protein sequence ID" value="RIH89633.1"/>
    <property type="molecule type" value="Genomic_DNA"/>
</dbReference>
<evidence type="ECO:0000259" key="2">
    <source>
        <dbReference type="SMART" id="SM00867"/>
    </source>
</evidence>
<evidence type="ECO:0000313" key="3">
    <source>
        <dbReference type="EMBL" id="RIH89633.1"/>
    </source>
</evidence>
<feature type="signal peptide" evidence="1">
    <location>
        <begin position="1"/>
        <end position="23"/>
    </location>
</feature>
<organism evidence="3 4">
    <name type="scientific">Calidithermus roseus</name>
    <dbReference type="NCBI Taxonomy" id="1644118"/>
    <lineage>
        <taxon>Bacteria</taxon>
        <taxon>Thermotogati</taxon>
        <taxon>Deinococcota</taxon>
        <taxon>Deinococci</taxon>
        <taxon>Thermales</taxon>
        <taxon>Thermaceae</taxon>
        <taxon>Calidithermus</taxon>
    </lineage>
</organism>
<keyword evidence="4" id="KW-1185">Reference proteome</keyword>
<dbReference type="Proteomes" id="UP000265341">
    <property type="component" value="Unassembled WGS sequence"/>
</dbReference>
<evidence type="ECO:0000256" key="1">
    <source>
        <dbReference type="SAM" id="SignalP"/>
    </source>
</evidence>
<evidence type="ECO:0000313" key="4">
    <source>
        <dbReference type="Proteomes" id="UP000265341"/>
    </source>
</evidence>
<dbReference type="SMART" id="SM00867">
    <property type="entry name" value="YceI"/>
    <property type="match status" value="1"/>
</dbReference>
<dbReference type="Gene3D" id="2.40.128.110">
    <property type="entry name" value="Lipid/polyisoprenoid-binding, YceI-like"/>
    <property type="match status" value="1"/>
</dbReference>
<dbReference type="PANTHER" id="PTHR34406">
    <property type="entry name" value="PROTEIN YCEI"/>
    <property type="match status" value="1"/>
</dbReference>
<dbReference type="InterPro" id="IPR007372">
    <property type="entry name" value="Lipid/polyisoprenoid-bd_YceI"/>
</dbReference>
<protein>
    <submittedName>
        <fullName evidence="3">YceI-like domain protein</fullName>
    </submittedName>
</protein>
<dbReference type="InterPro" id="IPR036761">
    <property type="entry name" value="TTHA0802/YceI-like_sf"/>
</dbReference>
<dbReference type="OrthoDB" id="32103at2"/>
<reference evidence="3 4" key="1">
    <citation type="submission" date="2018-08" db="EMBL/GenBank/DDBJ databases">
        <title>Meiothermus roseus NBRC 110900 genome sequencing project.</title>
        <authorList>
            <person name="Da Costa M.S."/>
            <person name="Albuquerque L."/>
            <person name="Raposo P."/>
            <person name="Froufe H.J.C."/>
            <person name="Barroso C.S."/>
            <person name="Egas C."/>
        </authorList>
    </citation>
    <scope>NUCLEOTIDE SEQUENCE [LARGE SCALE GENOMIC DNA]</scope>
    <source>
        <strain evidence="3 4">NBRC 110900</strain>
    </source>
</reference>